<evidence type="ECO:0000259" key="1">
    <source>
        <dbReference type="Pfam" id="PF23672"/>
    </source>
</evidence>
<gene>
    <name evidence="3 4 5 6 7 8" type="primary">LOC111086990</name>
</gene>
<evidence type="ECO:0000313" key="2">
    <source>
        <dbReference type="Proteomes" id="UP000694941"/>
    </source>
</evidence>
<dbReference type="Proteomes" id="UP000694941">
    <property type="component" value="Unplaced"/>
</dbReference>
<evidence type="ECO:0000313" key="5">
    <source>
        <dbReference type="RefSeq" id="XP_022247708.1"/>
    </source>
</evidence>
<dbReference type="RefSeq" id="XP_022247710.1">
    <property type="nucleotide sequence ID" value="XM_022392002.1"/>
</dbReference>
<feature type="domain" description="DUF7153" evidence="1">
    <location>
        <begin position="45"/>
        <end position="215"/>
    </location>
</feature>
<proteinExistence type="predicted"/>
<dbReference type="Pfam" id="PF23672">
    <property type="entry name" value="DUF7153"/>
    <property type="match status" value="1"/>
</dbReference>
<dbReference type="PANTHER" id="PTHR22198">
    <property type="entry name" value="FERM DOMAIN-CONTAINING PROTEIN"/>
    <property type="match status" value="1"/>
</dbReference>
<dbReference type="InterPro" id="IPR055577">
    <property type="entry name" value="DUF7153"/>
</dbReference>
<dbReference type="RefSeq" id="XP_022247706.1">
    <property type="nucleotide sequence ID" value="XM_022391998.1"/>
</dbReference>
<evidence type="ECO:0000313" key="7">
    <source>
        <dbReference type="RefSeq" id="XP_022247710.1"/>
    </source>
</evidence>
<protein>
    <submittedName>
        <fullName evidence="3 4">Uncharacterized protein LOC111086990</fullName>
    </submittedName>
</protein>
<dbReference type="RefSeq" id="XP_022247707.1">
    <property type="nucleotide sequence ID" value="XM_022391999.1"/>
</dbReference>
<dbReference type="RefSeq" id="XP_022247709.1">
    <property type="nucleotide sequence ID" value="XM_022392001.1"/>
</dbReference>
<evidence type="ECO:0000313" key="3">
    <source>
        <dbReference type="RefSeq" id="XP_022247706.1"/>
    </source>
</evidence>
<organism evidence="2 4">
    <name type="scientific">Limulus polyphemus</name>
    <name type="common">Atlantic horseshoe crab</name>
    <dbReference type="NCBI Taxonomy" id="6850"/>
    <lineage>
        <taxon>Eukaryota</taxon>
        <taxon>Metazoa</taxon>
        <taxon>Ecdysozoa</taxon>
        <taxon>Arthropoda</taxon>
        <taxon>Chelicerata</taxon>
        <taxon>Merostomata</taxon>
        <taxon>Xiphosura</taxon>
        <taxon>Limulidae</taxon>
        <taxon>Limulus</taxon>
    </lineage>
</organism>
<dbReference type="RefSeq" id="XP_022247711.1">
    <property type="nucleotide sequence ID" value="XM_022392003.1"/>
</dbReference>
<accession>A0ABM1SVQ1</accession>
<evidence type="ECO:0000313" key="8">
    <source>
        <dbReference type="RefSeq" id="XP_022247711.1"/>
    </source>
</evidence>
<evidence type="ECO:0000313" key="6">
    <source>
        <dbReference type="RefSeq" id="XP_022247709.1"/>
    </source>
</evidence>
<reference evidence="3 4" key="1">
    <citation type="submission" date="2025-05" db="UniProtKB">
        <authorList>
            <consortium name="RefSeq"/>
        </authorList>
    </citation>
    <scope>IDENTIFICATION</scope>
    <source>
        <tissue evidence="3 4">Muscle</tissue>
    </source>
</reference>
<name>A0ABM1SVQ1_LIMPO</name>
<dbReference type="GeneID" id="111086990"/>
<dbReference type="RefSeq" id="XP_022247708.1">
    <property type="nucleotide sequence ID" value="XM_022392000.1"/>
</dbReference>
<dbReference type="PANTHER" id="PTHR22198:SF1">
    <property type="entry name" value="FERM DOMAIN-CONTAINING PROTEIN"/>
    <property type="match status" value="1"/>
</dbReference>
<keyword evidence="2" id="KW-1185">Reference proteome</keyword>
<sequence length="242" mass="28177">MAGQTATLQKRKAIFSFLTPSQCSRVSYSVQKSRLTRTLLNHECFQEGQVFGTMEKGVMYPIIHRKEIQPSYNSQPIKLLDPSTLGDDYILKQGCYTEERHLQLDIQQPKDDSTSYHPCFILVGFRSLDDTFSEVLEDSWKDWTGARMIYMNLADDFGLSSITFYRRNVPRDIELFMYILVAECHRVTSHNKIAILDFVHRFRVERMFGFVSLYKQEIQLTTSALINSIMSDVEETNRQLDI</sequence>
<evidence type="ECO:0000313" key="4">
    <source>
        <dbReference type="RefSeq" id="XP_022247707.1"/>
    </source>
</evidence>